<organism evidence="10 12">
    <name type="scientific">Cryobacterium levicorallinum</name>
    <dbReference type="NCBI Taxonomy" id="995038"/>
    <lineage>
        <taxon>Bacteria</taxon>
        <taxon>Bacillati</taxon>
        <taxon>Actinomycetota</taxon>
        <taxon>Actinomycetes</taxon>
        <taxon>Micrococcales</taxon>
        <taxon>Microbacteriaceae</taxon>
        <taxon>Cryobacterium</taxon>
    </lineage>
</organism>
<comment type="subcellular location">
    <subcellularLocation>
        <location evidence="1">Cell membrane</location>
        <topology evidence="1">Multi-pass membrane protein</topology>
    </subcellularLocation>
</comment>
<keyword evidence="11" id="KW-1185">Reference proteome</keyword>
<dbReference type="STRING" id="995038.SAMN05216274_11188"/>
<name>A0A1I3C0Y3_9MICO</name>
<dbReference type="GO" id="GO:0022857">
    <property type="term" value="F:transmembrane transporter activity"/>
    <property type="evidence" value="ECO:0007669"/>
    <property type="project" value="InterPro"/>
</dbReference>
<proteinExistence type="predicted"/>
<dbReference type="CDD" id="cd06579">
    <property type="entry name" value="TM_PBP1_transp_AraH_like"/>
    <property type="match status" value="1"/>
</dbReference>
<dbReference type="Proteomes" id="UP000199681">
    <property type="component" value="Unassembled WGS sequence"/>
</dbReference>
<dbReference type="EMBL" id="SOFE01000012">
    <property type="protein sequence ID" value="TFB85711.1"/>
    <property type="molecule type" value="Genomic_DNA"/>
</dbReference>
<dbReference type="GO" id="GO:0005886">
    <property type="term" value="C:plasma membrane"/>
    <property type="evidence" value="ECO:0007669"/>
    <property type="project" value="UniProtKB-SubCell"/>
</dbReference>
<dbReference type="InterPro" id="IPR001851">
    <property type="entry name" value="ABC_transp_permease"/>
</dbReference>
<evidence type="ECO:0000256" key="8">
    <source>
        <dbReference type="SAM" id="Phobius"/>
    </source>
</evidence>
<keyword evidence="6 8" id="KW-1133">Transmembrane helix</keyword>
<evidence type="ECO:0000313" key="12">
    <source>
        <dbReference type="Proteomes" id="UP000297963"/>
    </source>
</evidence>
<feature type="transmembrane region" description="Helical" evidence="8">
    <location>
        <begin position="20"/>
        <end position="41"/>
    </location>
</feature>
<keyword evidence="3" id="KW-1003">Cell membrane</keyword>
<dbReference type="PANTHER" id="PTHR32196:SF21">
    <property type="entry name" value="ABC TRANSPORTER PERMEASE PROTEIN YPHD-RELATED"/>
    <property type="match status" value="1"/>
</dbReference>
<keyword evidence="7 8" id="KW-0472">Membrane</keyword>
<keyword evidence="5 8" id="KW-0812">Transmembrane</keyword>
<keyword evidence="2" id="KW-0813">Transport</keyword>
<evidence type="ECO:0000256" key="1">
    <source>
        <dbReference type="ARBA" id="ARBA00004651"/>
    </source>
</evidence>
<keyword evidence="4" id="KW-0997">Cell inner membrane</keyword>
<evidence type="ECO:0000256" key="2">
    <source>
        <dbReference type="ARBA" id="ARBA00022448"/>
    </source>
</evidence>
<evidence type="ECO:0000313" key="10">
    <source>
        <dbReference type="EMBL" id="TFB85711.1"/>
    </source>
</evidence>
<dbReference type="EMBL" id="FOPW01000011">
    <property type="protein sequence ID" value="SFH68278.1"/>
    <property type="molecule type" value="Genomic_DNA"/>
</dbReference>
<evidence type="ECO:0000256" key="4">
    <source>
        <dbReference type="ARBA" id="ARBA00022519"/>
    </source>
</evidence>
<accession>A0A1I3C0Y3</accession>
<dbReference type="AlphaFoldDB" id="A0A1I3C0Y3"/>
<evidence type="ECO:0000313" key="9">
    <source>
        <dbReference type="EMBL" id="SFH68278.1"/>
    </source>
</evidence>
<gene>
    <name evidence="10" type="ORF">E3O11_07015</name>
    <name evidence="9" type="ORF">SAMN05216274_11188</name>
</gene>
<dbReference type="Proteomes" id="UP000297963">
    <property type="component" value="Unassembled WGS sequence"/>
</dbReference>
<feature type="transmembrane region" description="Helical" evidence="8">
    <location>
        <begin position="131"/>
        <end position="155"/>
    </location>
</feature>
<reference evidence="9 11" key="1">
    <citation type="submission" date="2016-10" db="EMBL/GenBank/DDBJ databases">
        <authorList>
            <person name="Varghese N."/>
            <person name="Submissions S."/>
        </authorList>
    </citation>
    <scope>NUCLEOTIDE SEQUENCE [LARGE SCALE GENOMIC DNA]</scope>
    <source>
        <strain evidence="9 11">GMCC 1.11211</strain>
    </source>
</reference>
<dbReference type="RefSeq" id="WP_092450909.1">
    <property type="nucleotide sequence ID" value="NZ_BKAC01000009.1"/>
</dbReference>
<evidence type="ECO:0000256" key="5">
    <source>
        <dbReference type="ARBA" id="ARBA00022692"/>
    </source>
</evidence>
<protein>
    <submittedName>
        <fullName evidence="10">ABC transporter permease</fullName>
    </submittedName>
    <submittedName>
        <fullName evidence="9">Ribose transport system permease protein</fullName>
    </submittedName>
</protein>
<dbReference type="Pfam" id="PF02653">
    <property type="entry name" value="BPD_transp_2"/>
    <property type="match status" value="1"/>
</dbReference>
<feature type="transmembrane region" description="Helical" evidence="8">
    <location>
        <begin position="53"/>
        <end position="77"/>
    </location>
</feature>
<dbReference type="PANTHER" id="PTHR32196">
    <property type="entry name" value="ABC TRANSPORTER PERMEASE PROTEIN YPHD-RELATED-RELATED"/>
    <property type="match status" value="1"/>
</dbReference>
<comment type="caution">
    <text evidence="10">The sequence shown here is derived from an EMBL/GenBank/DDBJ whole genome shotgun (WGS) entry which is preliminary data.</text>
</comment>
<evidence type="ECO:0000256" key="3">
    <source>
        <dbReference type="ARBA" id="ARBA00022475"/>
    </source>
</evidence>
<sequence>MIAITAPSQRFSRLLANPSAGAILLLVILIVAMSVAFPNFFTGINAGNVSNQMVFVLLLALGMTVVLITGGIDLSVGSVMGLSAGIGAYTITSGAPLVVGLLTTMAVGAFLGLINGIMITKLGLPDFIATLAMLGVARGALFLWTGGVPIIGYMLPEYYVISGLSQPFGFITVPILIAIVAVVVVAVVLKFTSYGRHAYGLGSSPHAAVLSGVPVARIKVIAYMISGLMAGVAGMIMAGRNTTVAPTMGLGYEVAAIAAAIIGGAALGGGRGSAFGAVIGALVLSITANAINIAGVSSSWQQVVTGGVLLLAVVFDRVSSLIRARSARLATRLAHA</sequence>
<feature type="transmembrane region" description="Helical" evidence="8">
    <location>
        <begin position="250"/>
        <end position="267"/>
    </location>
</feature>
<evidence type="ECO:0000256" key="7">
    <source>
        <dbReference type="ARBA" id="ARBA00023136"/>
    </source>
</evidence>
<reference evidence="10 12" key="2">
    <citation type="submission" date="2019-03" db="EMBL/GenBank/DDBJ databases">
        <title>Genomics of glacier-inhabiting Cryobacterium strains.</title>
        <authorList>
            <person name="Liu Q."/>
            <person name="Xin Y.-H."/>
        </authorList>
    </citation>
    <scope>NUCLEOTIDE SEQUENCE [LARGE SCALE GENOMIC DNA]</scope>
    <source>
        <strain evidence="10 12">Hh34</strain>
    </source>
</reference>
<evidence type="ECO:0000256" key="6">
    <source>
        <dbReference type="ARBA" id="ARBA00022989"/>
    </source>
</evidence>
<evidence type="ECO:0000313" key="11">
    <source>
        <dbReference type="Proteomes" id="UP000199681"/>
    </source>
</evidence>
<feature type="transmembrane region" description="Helical" evidence="8">
    <location>
        <begin position="97"/>
        <end position="119"/>
    </location>
</feature>
<feature type="transmembrane region" description="Helical" evidence="8">
    <location>
        <begin position="300"/>
        <end position="318"/>
    </location>
</feature>
<feature type="transmembrane region" description="Helical" evidence="8">
    <location>
        <begin position="220"/>
        <end position="238"/>
    </location>
</feature>
<feature type="transmembrane region" description="Helical" evidence="8">
    <location>
        <begin position="274"/>
        <end position="294"/>
    </location>
</feature>
<feature type="transmembrane region" description="Helical" evidence="8">
    <location>
        <begin position="167"/>
        <end position="189"/>
    </location>
</feature>